<reference evidence="4" key="2">
    <citation type="submission" date="2019-07" db="EMBL/GenBank/DDBJ databases">
        <authorList>
            <person name="Yang Y."/>
            <person name="Bocs S."/>
            <person name="Baudouin L."/>
        </authorList>
    </citation>
    <scope>NUCLEOTIDE SEQUENCE</scope>
    <source>
        <tissue evidence="4">Spear leaf of Hainan Tall coconut</tissue>
    </source>
</reference>
<dbReference type="GO" id="GO:0003700">
    <property type="term" value="F:DNA-binding transcription factor activity"/>
    <property type="evidence" value="ECO:0007669"/>
    <property type="project" value="InterPro"/>
</dbReference>
<keyword evidence="5" id="KW-1185">Reference proteome</keyword>
<protein>
    <submittedName>
        <fullName evidence="4">Uncharacterized protein</fullName>
    </submittedName>
</protein>
<evidence type="ECO:0000313" key="4">
    <source>
        <dbReference type="EMBL" id="KAG1366342.1"/>
    </source>
</evidence>
<dbReference type="EMBL" id="CM017884">
    <property type="protein sequence ID" value="KAG1366342.1"/>
    <property type="molecule type" value="Genomic_DNA"/>
</dbReference>
<dbReference type="OrthoDB" id="1923367at2759"/>
<accession>A0A8K0IS58</accession>
<evidence type="ECO:0000256" key="2">
    <source>
        <dbReference type="ARBA" id="ARBA00023163"/>
    </source>
</evidence>
<keyword evidence="2" id="KW-0804">Transcription</keyword>
<dbReference type="InterPro" id="IPR046347">
    <property type="entry name" value="bZIP_sf"/>
</dbReference>
<dbReference type="Proteomes" id="UP000797356">
    <property type="component" value="Chromosome 13"/>
</dbReference>
<organism evidence="4 5">
    <name type="scientific">Cocos nucifera</name>
    <name type="common">Coconut palm</name>
    <dbReference type="NCBI Taxonomy" id="13894"/>
    <lineage>
        <taxon>Eukaryota</taxon>
        <taxon>Viridiplantae</taxon>
        <taxon>Streptophyta</taxon>
        <taxon>Embryophyta</taxon>
        <taxon>Tracheophyta</taxon>
        <taxon>Spermatophyta</taxon>
        <taxon>Magnoliopsida</taxon>
        <taxon>Liliopsida</taxon>
        <taxon>Arecaceae</taxon>
        <taxon>Arecoideae</taxon>
        <taxon>Cocoseae</taxon>
        <taxon>Attaleinae</taxon>
        <taxon>Cocos</taxon>
    </lineage>
</organism>
<evidence type="ECO:0000256" key="1">
    <source>
        <dbReference type="ARBA" id="ARBA00023015"/>
    </source>
</evidence>
<name>A0A8K0IS58_COCNU</name>
<dbReference type="SUPFAM" id="SSF57959">
    <property type="entry name" value="Leucine zipper domain"/>
    <property type="match status" value="1"/>
</dbReference>
<feature type="region of interest" description="Disordered" evidence="3">
    <location>
        <begin position="140"/>
        <end position="179"/>
    </location>
</feature>
<evidence type="ECO:0000313" key="5">
    <source>
        <dbReference type="Proteomes" id="UP000797356"/>
    </source>
</evidence>
<keyword evidence="1" id="KW-0805">Transcription regulation</keyword>
<comment type="caution">
    <text evidence="4">The sequence shown here is derived from an EMBL/GenBank/DDBJ whole genome shotgun (WGS) entry which is preliminary data.</text>
</comment>
<gene>
    <name evidence="4" type="ORF">COCNU_13G001320</name>
</gene>
<evidence type="ECO:0000256" key="3">
    <source>
        <dbReference type="SAM" id="MobiDB-lite"/>
    </source>
</evidence>
<proteinExistence type="predicted"/>
<dbReference type="AlphaFoldDB" id="A0A8K0IS58"/>
<reference evidence="4" key="1">
    <citation type="journal article" date="2017" name="Gigascience">
        <title>The genome draft of coconut (Cocos nucifera).</title>
        <authorList>
            <person name="Xiao Y."/>
            <person name="Xu P."/>
            <person name="Fan H."/>
            <person name="Baudouin L."/>
            <person name="Xia W."/>
            <person name="Bocs S."/>
            <person name="Xu J."/>
            <person name="Li Q."/>
            <person name="Guo A."/>
            <person name="Zhou L."/>
            <person name="Li J."/>
            <person name="Wu Y."/>
            <person name="Ma Z."/>
            <person name="Armero A."/>
            <person name="Issali A.E."/>
            <person name="Liu N."/>
            <person name="Peng M."/>
            <person name="Yang Y."/>
        </authorList>
    </citation>
    <scope>NUCLEOTIDE SEQUENCE</scope>
    <source>
        <tissue evidence="4">Spear leaf of Hainan Tall coconut</tissue>
    </source>
</reference>
<sequence>MEKVMLSSSLAPLPSTLRHRLLEFLLHASSLHDSRPLSMKSIKALGDNLITDQHFMTRDYAEAVFGFDIGASNIAFVFLEDLLIQFRKLANRESAQCSRKRNQDLIVELQEKLTKSQLESQKHKEETEVWTAQVHLHPLSQSQEMPQKKATIRRSTASAVRSEPNPSTPAPLSILQSSPSSTAMIDPEQFNPLMQWVQGLTEMVQAIRQPPMVTPSENLPSGYRKSIPRKSIWANMPIFPGKKKIESKESVFGSWFSSGGDLLYL</sequence>